<keyword evidence="2 7" id="KW-0645">Protease</keyword>
<protein>
    <recommendedName>
        <fullName evidence="9">Peptidase S1 domain-containing protein</fullName>
    </recommendedName>
</protein>
<dbReference type="FunFam" id="2.40.10.10:FF:000068">
    <property type="entry name" value="transmembrane protease serine 2"/>
    <property type="match status" value="2"/>
</dbReference>
<comment type="caution">
    <text evidence="10">The sequence shown here is derived from an EMBL/GenBank/DDBJ whole genome shotgun (WGS) entry which is preliminary data.</text>
</comment>
<dbReference type="InterPro" id="IPR001314">
    <property type="entry name" value="Peptidase_S1A"/>
</dbReference>
<keyword evidence="11" id="KW-1185">Reference proteome</keyword>
<keyword evidence="5" id="KW-1015">Disulfide bond</keyword>
<proteinExistence type="inferred from homology"/>
<dbReference type="Pfam" id="PF00089">
    <property type="entry name" value="Trypsin"/>
    <property type="match status" value="2"/>
</dbReference>
<reference evidence="10 11" key="1">
    <citation type="journal article" date="2023" name="Insect Mol. Biol.">
        <title>Genome sequencing provides insights into the evolution of gene families encoding plant cell wall-degrading enzymes in longhorned beetles.</title>
        <authorList>
            <person name="Shin N.R."/>
            <person name="Okamura Y."/>
            <person name="Kirsch R."/>
            <person name="Pauchet Y."/>
        </authorList>
    </citation>
    <scope>NUCLEOTIDE SEQUENCE [LARGE SCALE GENOMIC DNA]</scope>
    <source>
        <strain evidence="10">EAD_L_NR</strain>
    </source>
</reference>
<evidence type="ECO:0000313" key="10">
    <source>
        <dbReference type="EMBL" id="KAJ8922954.1"/>
    </source>
</evidence>
<feature type="signal peptide" evidence="8">
    <location>
        <begin position="1"/>
        <end position="17"/>
    </location>
</feature>
<dbReference type="InterPro" id="IPR001254">
    <property type="entry name" value="Trypsin_dom"/>
</dbReference>
<evidence type="ECO:0000256" key="3">
    <source>
        <dbReference type="ARBA" id="ARBA00022801"/>
    </source>
</evidence>
<dbReference type="GO" id="GO:0005576">
    <property type="term" value="C:extracellular region"/>
    <property type="evidence" value="ECO:0007669"/>
    <property type="project" value="UniProtKB-SubCell"/>
</dbReference>
<dbReference type="GO" id="GO:0006508">
    <property type="term" value="P:proteolysis"/>
    <property type="evidence" value="ECO:0007669"/>
    <property type="project" value="UniProtKB-KW"/>
</dbReference>
<evidence type="ECO:0000256" key="6">
    <source>
        <dbReference type="ARBA" id="ARBA00024195"/>
    </source>
</evidence>
<dbReference type="Gene3D" id="2.40.10.10">
    <property type="entry name" value="Trypsin-like serine proteases"/>
    <property type="match status" value="2"/>
</dbReference>
<evidence type="ECO:0000256" key="2">
    <source>
        <dbReference type="ARBA" id="ARBA00022670"/>
    </source>
</evidence>
<name>A0AAV8W8W7_9CUCU</name>
<keyword evidence="4 7" id="KW-0720">Serine protease</keyword>
<comment type="subcellular location">
    <subcellularLocation>
        <location evidence="1">Secreted</location>
        <location evidence="1">Extracellular space</location>
    </subcellularLocation>
</comment>
<dbReference type="InterPro" id="IPR018114">
    <property type="entry name" value="TRYPSIN_HIS"/>
</dbReference>
<evidence type="ECO:0000256" key="4">
    <source>
        <dbReference type="ARBA" id="ARBA00022825"/>
    </source>
</evidence>
<organism evidence="10 11">
    <name type="scientific">Exocentrus adspersus</name>
    <dbReference type="NCBI Taxonomy" id="1586481"/>
    <lineage>
        <taxon>Eukaryota</taxon>
        <taxon>Metazoa</taxon>
        <taxon>Ecdysozoa</taxon>
        <taxon>Arthropoda</taxon>
        <taxon>Hexapoda</taxon>
        <taxon>Insecta</taxon>
        <taxon>Pterygota</taxon>
        <taxon>Neoptera</taxon>
        <taxon>Endopterygota</taxon>
        <taxon>Coleoptera</taxon>
        <taxon>Polyphaga</taxon>
        <taxon>Cucujiformia</taxon>
        <taxon>Chrysomeloidea</taxon>
        <taxon>Cerambycidae</taxon>
        <taxon>Lamiinae</taxon>
        <taxon>Acanthocinini</taxon>
        <taxon>Exocentrus</taxon>
    </lineage>
</organism>
<evidence type="ECO:0000313" key="11">
    <source>
        <dbReference type="Proteomes" id="UP001159042"/>
    </source>
</evidence>
<dbReference type="PANTHER" id="PTHR24256">
    <property type="entry name" value="TRYPTASE-RELATED"/>
    <property type="match status" value="1"/>
</dbReference>
<gene>
    <name evidence="10" type="ORF">NQ315_001500</name>
</gene>
<dbReference type="PROSITE" id="PS00134">
    <property type="entry name" value="TRYPSIN_HIS"/>
    <property type="match status" value="2"/>
</dbReference>
<accession>A0AAV8W8W7</accession>
<keyword evidence="8" id="KW-0732">Signal</keyword>
<evidence type="ECO:0000259" key="9">
    <source>
        <dbReference type="PROSITE" id="PS50240"/>
    </source>
</evidence>
<dbReference type="InterPro" id="IPR033116">
    <property type="entry name" value="TRYPSIN_SER"/>
</dbReference>
<dbReference type="EMBL" id="JANEYG010000005">
    <property type="protein sequence ID" value="KAJ8922954.1"/>
    <property type="molecule type" value="Genomic_DNA"/>
</dbReference>
<dbReference type="InterPro" id="IPR051487">
    <property type="entry name" value="Ser/Thr_Proteases_Immune/Dev"/>
</dbReference>
<feature type="chain" id="PRO_5043361788" description="Peptidase S1 domain-containing protein" evidence="8">
    <location>
        <begin position="18"/>
        <end position="464"/>
    </location>
</feature>
<dbReference type="SUPFAM" id="SSF50494">
    <property type="entry name" value="Trypsin-like serine proteases"/>
    <property type="match status" value="2"/>
</dbReference>
<dbReference type="Proteomes" id="UP001159042">
    <property type="component" value="Unassembled WGS sequence"/>
</dbReference>
<dbReference type="GO" id="GO:0004252">
    <property type="term" value="F:serine-type endopeptidase activity"/>
    <property type="evidence" value="ECO:0007669"/>
    <property type="project" value="InterPro"/>
</dbReference>
<comment type="similarity">
    <text evidence="6">Belongs to the peptidase S1 family. CLIP subfamily.</text>
</comment>
<dbReference type="PROSITE" id="PS00135">
    <property type="entry name" value="TRYPSIN_SER"/>
    <property type="match status" value="2"/>
</dbReference>
<dbReference type="InterPro" id="IPR043504">
    <property type="entry name" value="Peptidase_S1_PA_chymotrypsin"/>
</dbReference>
<evidence type="ECO:0000256" key="8">
    <source>
        <dbReference type="SAM" id="SignalP"/>
    </source>
</evidence>
<dbReference type="AlphaFoldDB" id="A0AAV8W8W7"/>
<dbReference type="InterPro" id="IPR009003">
    <property type="entry name" value="Peptidase_S1_PA"/>
</dbReference>
<evidence type="ECO:0000256" key="7">
    <source>
        <dbReference type="RuleBase" id="RU363034"/>
    </source>
</evidence>
<dbReference type="FunFam" id="2.40.10.10:FF:000036">
    <property type="entry name" value="Trypsin beta"/>
    <property type="match status" value="1"/>
</dbReference>
<dbReference type="PRINTS" id="PR00722">
    <property type="entry name" value="CHYMOTRYPSIN"/>
</dbReference>
<dbReference type="SMART" id="SM00020">
    <property type="entry name" value="Tryp_SPc"/>
    <property type="match status" value="2"/>
</dbReference>
<feature type="domain" description="Peptidase S1" evidence="9">
    <location>
        <begin position="25"/>
        <end position="464"/>
    </location>
</feature>
<evidence type="ECO:0000256" key="1">
    <source>
        <dbReference type="ARBA" id="ARBA00004239"/>
    </source>
</evidence>
<evidence type="ECO:0000256" key="5">
    <source>
        <dbReference type="ARBA" id="ARBA00023157"/>
    </source>
</evidence>
<sequence>MIKLLACVSALLAAASAAPPPGGRIFGGQDAERGEFPYQVSAQYCRVSCSHSCGGAIISDRWVLTAAHCITDVSGGYYVLVAGILNLDDDIPERQEVRVAESIVHPNYQGGVGPHDLGLWKLEHPLQFNQYVSPVLLPPEDHAVGHEVVISGWGSIGTNIIFPIMPNRLQTVSVPIVPQIECDKALTDILEGQEHPLDVDNNICTGPLDEPISVCSGDSGGPLVDENKTLAGIVSWGISPCGTPAAPSVYHSCGASIITPNWLLTAGHCITELPSIGSIYAIAGILNLDDEIEERQRVATTTRIVHPEYQGGVGPHDIALIRLASALLLNRYVQPGQLPQEGAEPVGETLLVGWGSTGGIILPQMPNTLQRVNIPIVPIRDCHTALSDLLNTVDIPLNLDANICTGPLNLGISACSGDSGGPLIQDDQIVGIVSWGITPCGTVGAPSVYTKVSHYIEWITANIQ</sequence>
<keyword evidence="3 7" id="KW-0378">Hydrolase</keyword>
<dbReference type="PROSITE" id="PS50240">
    <property type="entry name" value="TRYPSIN_DOM"/>
    <property type="match status" value="1"/>
</dbReference>
<dbReference type="CDD" id="cd00190">
    <property type="entry name" value="Tryp_SPc"/>
    <property type="match status" value="2"/>
</dbReference>